<dbReference type="Gene3D" id="3.30.70.2970">
    <property type="entry name" value="Protein of unknown function (DUF541), domain 2"/>
    <property type="match status" value="1"/>
</dbReference>
<sequence length="238" mass="27358">MNNYALLPLIYKAFLTIICLFLSTTLNAETRPEQPHLLVKASSEFKFAPDTAILTLTLDNTSPHLKKARDNVEKRSRKLLRSLLRFNLPQQDIEMGQLYIQPIQIQGSQRSQTRVSQTITLYVRSINRYPDILDRINSSQTVSDIIVKFEHSNEEVLKEQVLDEAINKAREKAERMASRLGQKTGRVFSIEESSQRYPDHARSEFRVTAPRNSSLTSTPEPDQIRLTSDVRVIFFLVP</sequence>
<dbReference type="Pfam" id="PF04402">
    <property type="entry name" value="SIMPL"/>
    <property type="match status" value="1"/>
</dbReference>
<dbReference type="InterPro" id="IPR052022">
    <property type="entry name" value="26kDa_periplasmic_antigen"/>
</dbReference>
<reference evidence="2 3" key="1">
    <citation type="submission" date="2020-08" db="EMBL/GenBank/DDBJ databases">
        <title>Oceanospirillum sp. nov. isolated from marine sediment.</title>
        <authorList>
            <person name="Ji X."/>
        </authorList>
    </citation>
    <scope>NUCLEOTIDE SEQUENCE [LARGE SCALE GENOMIC DNA]</scope>
    <source>
        <strain evidence="2 3">D5</strain>
    </source>
</reference>
<evidence type="ECO:0000313" key="2">
    <source>
        <dbReference type="EMBL" id="MBB1487044.1"/>
    </source>
</evidence>
<feature type="region of interest" description="Disordered" evidence="1">
    <location>
        <begin position="191"/>
        <end position="221"/>
    </location>
</feature>
<protein>
    <submittedName>
        <fullName evidence="2">SIMPL domain-containing protein</fullName>
    </submittedName>
</protein>
<dbReference type="AlphaFoldDB" id="A0A839IQV5"/>
<feature type="compositionally biased region" description="Polar residues" evidence="1">
    <location>
        <begin position="210"/>
        <end position="220"/>
    </location>
</feature>
<proteinExistence type="predicted"/>
<accession>A0A839IQV5</accession>
<evidence type="ECO:0000313" key="3">
    <source>
        <dbReference type="Proteomes" id="UP000565262"/>
    </source>
</evidence>
<keyword evidence="3" id="KW-1185">Reference proteome</keyword>
<dbReference type="GO" id="GO:0006974">
    <property type="term" value="P:DNA damage response"/>
    <property type="evidence" value="ECO:0007669"/>
    <property type="project" value="TreeGrafter"/>
</dbReference>
<evidence type="ECO:0000256" key="1">
    <source>
        <dbReference type="SAM" id="MobiDB-lite"/>
    </source>
</evidence>
<name>A0A839IQV5_9GAMM</name>
<dbReference type="PANTHER" id="PTHR34387:SF2">
    <property type="entry name" value="SLR1258 PROTEIN"/>
    <property type="match status" value="1"/>
</dbReference>
<feature type="compositionally biased region" description="Basic and acidic residues" evidence="1">
    <location>
        <begin position="193"/>
        <end position="205"/>
    </location>
</feature>
<dbReference type="PANTHER" id="PTHR34387">
    <property type="entry name" value="SLR1258 PROTEIN"/>
    <property type="match status" value="1"/>
</dbReference>
<dbReference type="RefSeq" id="WP_182808823.1">
    <property type="nucleotide sequence ID" value="NZ_JACJFM010000011.1"/>
</dbReference>
<dbReference type="Gene3D" id="3.30.110.170">
    <property type="entry name" value="Protein of unknown function (DUF541), domain 1"/>
    <property type="match status" value="1"/>
</dbReference>
<gene>
    <name evidence="2" type="ORF">H4O21_10515</name>
</gene>
<dbReference type="Proteomes" id="UP000565262">
    <property type="component" value="Unassembled WGS sequence"/>
</dbReference>
<dbReference type="EMBL" id="JACJFM010000011">
    <property type="protein sequence ID" value="MBB1487044.1"/>
    <property type="molecule type" value="Genomic_DNA"/>
</dbReference>
<comment type="caution">
    <text evidence="2">The sequence shown here is derived from an EMBL/GenBank/DDBJ whole genome shotgun (WGS) entry which is preliminary data.</text>
</comment>
<organism evidence="2 3">
    <name type="scientific">Oceanospirillum sediminis</name>
    <dbReference type="NCBI Taxonomy" id="2760088"/>
    <lineage>
        <taxon>Bacteria</taxon>
        <taxon>Pseudomonadati</taxon>
        <taxon>Pseudomonadota</taxon>
        <taxon>Gammaproteobacteria</taxon>
        <taxon>Oceanospirillales</taxon>
        <taxon>Oceanospirillaceae</taxon>
        <taxon>Oceanospirillum</taxon>
    </lineage>
</organism>
<dbReference type="InterPro" id="IPR007497">
    <property type="entry name" value="SIMPL/DUF541"/>
</dbReference>